<protein>
    <recommendedName>
        <fullName evidence="3">BTB domain-containing protein</fullName>
    </recommendedName>
</protein>
<comment type="caution">
    <text evidence="1">The sequence shown here is derived from an EMBL/GenBank/DDBJ whole genome shotgun (WGS) entry which is preliminary data.</text>
</comment>
<sequence length="297" mass="32946">MTASEITGISAGDISSHSISPGCVMSIQIQMEPDVNKPDLTSCEVTKPERRYNSFSGPPMPTIFVGPGKVKFLVHQLIFCRFSAFLRDAFATATDTDSITRRPRLASFFDLVKLHVFAQTYGIQAVQESIISTINARLFDDREIWATLGSETDLLEYLVCLVGTGARLYTLITHALACRMFPAATSQQKVSVPFTDGNRIVPLPGRASDIFPRMPQLSRLHGLAKNQANRRQILDAYGKGDSEEVDMSKILDAVPAALLRDILKEYFRMKSRARLAWTGFEACVGTDFDFHLPHPAL</sequence>
<gene>
    <name evidence="1" type="ORF">SLS63_007459</name>
</gene>
<reference evidence="1 2" key="1">
    <citation type="submission" date="2024-02" db="EMBL/GenBank/DDBJ databases">
        <title>De novo assembly and annotation of 12 fungi associated with fruit tree decline syndrome in Ontario, Canada.</title>
        <authorList>
            <person name="Sulman M."/>
            <person name="Ellouze W."/>
            <person name="Ilyukhin E."/>
        </authorList>
    </citation>
    <scope>NUCLEOTIDE SEQUENCE [LARGE SCALE GENOMIC DNA]</scope>
    <source>
        <strain evidence="1 2">M169</strain>
    </source>
</reference>
<proteinExistence type="predicted"/>
<dbReference type="Proteomes" id="UP001430848">
    <property type="component" value="Unassembled WGS sequence"/>
</dbReference>
<keyword evidence="2" id="KW-1185">Reference proteome</keyword>
<evidence type="ECO:0000313" key="2">
    <source>
        <dbReference type="Proteomes" id="UP001430848"/>
    </source>
</evidence>
<accession>A0ABR1P590</accession>
<dbReference type="EMBL" id="JAKNSF020000041">
    <property type="protein sequence ID" value="KAK7726841.1"/>
    <property type="molecule type" value="Genomic_DNA"/>
</dbReference>
<name>A0ABR1P590_DIAER</name>
<evidence type="ECO:0000313" key="1">
    <source>
        <dbReference type="EMBL" id="KAK7726841.1"/>
    </source>
</evidence>
<organism evidence="1 2">
    <name type="scientific">Diaporthe eres</name>
    <name type="common">Phomopsis oblonga</name>
    <dbReference type="NCBI Taxonomy" id="83184"/>
    <lineage>
        <taxon>Eukaryota</taxon>
        <taxon>Fungi</taxon>
        <taxon>Dikarya</taxon>
        <taxon>Ascomycota</taxon>
        <taxon>Pezizomycotina</taxon>
        <taxon>Sordariomycetes</taxon>
        <taxon>Sordariomycetidae</taxon>
        <taxon>Diaporthales</taxon>
        <taxon>Diaporthaceae</taxon>
        <taxon>Diaporthe</taxon>
        <taxon>Diaporthe eres species complex</taxon>
    </lineage>
</organism>
<evidence type="ECO:0008006" key="3">
    <source>
        <dbReference type="Google" id="ProtNLM"/>
    </source>
</evidence>